<name>A0ACC2GTC4_DALPE</name>
<gene>
    <name evidence="1" type="ORF">DPEC_G00113070</name>
</gene>
<keyword evidence="2" id="KW-1185">Reference proteome</keyword>
<proteinExistence type="predicted"/>
<comment type="caution">
    <text evidence="1">The sequence shown here is derived from an EMBL/GenBank/DDBJ whole genome shotgun (WGS) entry which is preliminary data.</text>
</comment>
<dbReference type="Proteomes" id="UP001157502">
    <property type="component" value="Chromosome 9"/>
</dbReference>
<dbReference type="EMBL" id="CM055736">
    <property type="protein sequence ID" value="KAJ8007004.1"/>
    <property type="molecule type" value="Genomic_DNA"/>
</dbReference>
<protein>
    <submittedName>
        <fullName evidence="1">Uncharacterized protein</fullName>
    </submittedName>
</protein>
<evidence type="ECO:0000313" key="2">
    <source>
        <dbReference type="Proteomes" id="UP001157502"/>
    </source>
</evidence>
<reference evidence="1" key="1">
    <citation type="submission" date="2021-05" db="EMBL/GenBank/DDBJ databases">
        <authorList>
            <person name="Pan Q."/>
            <person name="Jouanno E."/>
            <person name="Zahm M."/>
            <person name="Klopp C."/>
            <person name="Cabau C."/>
            <person name="Louis A."/>
            <person name="Berthelot C."/>
            <person name="Parey E."/>
            <person name="Roest Crollius H."/>
            <person name="Montfort J."/>
            <person name="Robinson-Rechavi M."/>
            <person name="Bouchez O."/>
            <person name="Lampietro C."/>
            <person name="Lopez Roques C."/>
            <person name="Donnadieu C."/>
            <person name="Postlethwait J."/>
            <person name="Bobe J."/>
            <person name="Dillon D."/>
            <person name="Chandos A."/>
            <person name="von Hippel F."/>
            <person name="Guiguen Y."/>
        </authorList>
    </citation>
    <scope>NUCLEOTIDE SEQUENCE</scope>
    <source>
        <strain evidence="1">YG-Jan2019</strain>
    </source>
</reference>
<sequence length="115" mass="12880">MRQENQGWRAAGDHIPTYAACHWGIQKPSADTVAERTEKMISNCYPTCLWALLPYALQDVVPRLSEFFQAELYSPTHASTHPRSSNQKSWVEKRYARLKGTFCGGNGVGGLLIPL</sequence>
<organism evidence="1 2">
    <name type="scientific">Dallia pectoralis</name>
    <name type="common">Alaska blackfish</name>
    <dbReference type="NCBI Taxonomy" id="75939"/>
    <lineage>
        <taxon>Eukaryota</taxon>
        <taxon>Metazoa</taxon>
        <taxon>Chordata</taxon>
        <taxon>Craniata</taxon>
        <taxon>Vertebrata</taxon>
        <taxon>Euteleostomi</taxon>
        <taxon>Actinopterygii</taxon>
        <taxon>Neopterygii</taxon>
        <taxon>Teleostei</taxon>
        <taxon>Protacanthopterygii</taxon>
        <taxon>Esociformes</taxon>
        <taxon>Umbridae</taxon>
        <taxon>Dallia</taxon>
    </lineage>
</organism>
<accession>A0ACC2GTC4</accession>
<evidence type="ECO:0000313" key="1">
    <source>
        <dbReference type="EMBL" id="KAJ8007004.1"/>
    </source>
</evidence>